<accession>A0A816U8D9</accession>
<organism evidence="2">
    <name type="scientific">Brassica napus</name>
    <name type="common">Rape</name>
    <dbReference type="NCBI Taxonomy" id="3708"/>
    <lineage>
        <taxon>Eukaryota</taxon>
        <taxon>Viridiplantae</taxon>
        <taxon>Streptophyta</taxon>
        <taxon>Embryophyta</taxon>
        <taxon>Tracheophyta</taxon>
        <taxon>Spermatophyta</taxon>
        <taxon>Magnoliopsida</taxon>
        <taxon>eudicotyledons</taxon>
        <taxon>Gunneridae</taxon>
        <taxon>Pentapetalae</taxon>
        <taxon>rosids</taxon>
        <taxon>malvids</taxon>
        <taxon>Brassicales</taxon>
        <taxon>Brassicaceae</taxon>
        <taxon>Brassiceae</taxon>
        <taxon>Brassica</taxon>
    </lineage>
</organism>
<dbReference type="Proteomes" id="UP001295469">
    <property type="component" value="Chromosome C08"/>
</dbReference>
<protein>
    <submittedName>
        <fullName evidence="2">(rape) hypothetical protein</fullName>
    </submittedName>
</protein>
<evidence type="ECO:0000313" key="2">
    <source>
        <dbReference type="EMBL" id="CAF2106906.1"/>
    </source>
</evidence>
<evidence type="ECO:0000256" key="1">
    <source>
        <dbReference type="SAM" id="MobiDB-lite"/>
    </source>
</evidence>
<name>A0A816U8D9_BRANA</name>
<gene>
    <name evidence="2" type="ORF">DARMORV10_C08P08400.1</name>
</gene>
<sequence>MAKDHMGEFSKNDKILLESFTPRMTQVFDDQFGKLRPDIQHKRKSRDYQRASKDKYKQKGHGKLERNQKHDVDIKETPQQRRFERYK</sequence>
<reference evidence="2" key="1">
    <citation type="submission" date="2021-01" db="EMBL/GenBank/DDBJ databases">
        <authorList>
            <consortium name="Genoscope - CEA"/>
            <person name="William W."/>
        </authorList>
    </citation>
    <scope>NUCLEOTIDE SEQUENCE</scope>
</reference>
<proteinExistence type="predicted"/>
<feature type="region of interest" description="Disordered" evidence="1">
    <location>
        <begin position="31"/>
        <end position="87"/>
    </location>
</feature>
<dbReference type="AlphaFoldDB" id="A0A816U8D9"/>
<dbReference type="EMBL" id="HG994372">
    <property type="protein sequence ID" value="CAF2106906.1"/>
    <property type="molecule type" value="Genomic_DNA"/>
</dbReference>